<dbReference type="GO" id="GO:0003700">
    <property type="term" value="F:DNA-binding transcription factor activity"/>
    <property type="evidence" value="ECO:0007669"/>
    <property type="project" value="InterPro"/>
</dbReference>
<gene>
    <name evidence="5" type="ORF">ABS361_17900</name>
</gene>
<dbReference type="EMBL" id="CP158568">
    <property type="protein sequence ID" value="XBY43915.1"/>
    <property type="molecule type" value="Genomic_DNA"/>
</dbReference>
<dbReference type="InterPro" id="IPR036390">
    <property type="entry name" value="WH_DNA-bd_sf"/>
</dbReference>
<dbReference type="Pfam" id="PF12802">
    <property type="entry name" value="MarR_2"/>
    <property type="match status" value="1"/>
</dbReference>
<dbReference type="InterPro" id="IPR000835">
    <property type="entry name" value="HTH_MarR-typ"/>
</dbReference>
<feature type="domain" description="HTH marR-type" evidence="4">
    <location>
        <begin position="1"/>
        <end position="131"/>
    </location>
</feature>
<reference evidence="5" key="1">
    <citation type="submission" date="2024-06" db="EMBL/GenBank/DDBJ databases">
        <title>Methylostella associata gen. nov., sp. nov., a novel Ancalomicrobiaceae-affiliated facultatively methylotrophic bacteria that feed on methanotrophs of the genus Methylococcus.</title>
        <authorList>
            <person name="Saltykova V."/>
            <person name="Danilova O.V."/>
            <person name="Oshkin I.Y."/>
            <person name="Belova S.E."/>
            <person name="Pimenov N.V."/>
            <person name="Dedysh S.N."/>
        </authorList>
    </citation>
    <scope>NUCLEOTIDE SEQUENCE</scope>
    <source>
        <strain evidence="5">S20</strain>
    </source>
</reference>
<evidence type="ECO:0000259" key="4">
    <source>
        <dbReference type="PROSITE" id="PS50995"/>
    </source>
</evidence>
<evidence type="ECO:0000256" key="2">
    <source>
        <dbReference type="ARBA" id="ARBA00023125"/>
    </source>
</evidence>
<evidence type="ECO:0000256" key="3">
    <source>
        <dbReference type="ARBA" id="ARBA00023163"/>
    </source>
</evidence>
<dbReference type="SUPFAM" id="SSF46785">
    <property type="entry name" value="Winged helix' DNA-binding domain"/>
    <property type="match status" value="1"/>
</dbReference>
<keyword evidence="2" id="KW-0238">DNA-binding</keyword>
<dbReference type="PROSITE" id="PS50995">
    <property type="entry name" value="HTH_MARR_2"/>
    <property type="match status" value="1"/>
</dbReference>
<dbReference type="SMART" id="SM00347">
    <property type="entry name" value="HTH_MARR"/>
    <property type="match status" value="1"/>
</dbReference>
<dbReference type="PANTHER" id="PTHR33164:SF64">
    <property type="entry name" value="TRANSCRIPTIONAL REGULATOR SLYA"/>
    <property type="match status" value="1"/>
</dbReference>
<dbReference type="GO" id="GO:0006950">
    <property type="term" value="P:response to stress"/>
    <property type="evidence" value="ECO:0007669"/>
    <property type="project" value="TreeGrafter"/>
</dbReference>
<dbReference type="AlphaFoldDB" id="A0AAU7X8K4"/>
<dbReference type="InterPro" id="IPR039422">
    <property type="entry name" value="MarR/SlyA-like"/>
</dbReference>
<evidence type="ECO:0000313" key="5">
    <source>
        <dbReference type="EMBL" id="XBY43915.1"/>
    </source>
</evidence>
<name>A0AAU7X8K4_9HYPH</name>
<dbReference type="RefSeq" id="WP_407049012.1">
    <property type="nucleotide sequence ID" value="NZ_CP158568.1"/>
</dbReference>
<organism evidence="5">
    <name type="scientific">Methyloraptor flagellatus</name>
    <dbReference type="NCBI Taxonomy" id="3162530"/>
    <lineage>
        <taxon>Bacteria</taxon>
        <taxon>Pseudomonadati</taxon>
        <taxon>Pseudomonadota</taxon>
        <taxon>Alphaproteobacteria</taxon>
        <taxon>Hyphomicrobiales</taxon>
        <taxon>Ancalomicrobiaceae</taxon>
        <taxon>Methyloraptor</taxon>
    </lineage>
</organism>
<keyword evidence="3" id="KW-0804">Transcription</keyword>
<dbReference type="InterPro" id="IPR036388">
    <property type="entry name" value="WH-like_DNA-bd_sf"/>
</dbReference>
<keyword evidence="1" id="KW-0805">Transcription regulation</keyword>
<dbReference type="PANTHER" id="PTHR33164">
    <property type="entry name" value="TRANSCRIPTIONAL REGULATOR, MARR FAMILY"/>
    <property type="match status" value="1"/>
</dbReference>
<sequence>MHERLTANRLAALATALDDAMTAETDGLSESAVAALLVVRRSEPVPIQDIARTIGLTHSATVRLIDRLEEGWLVRRLSRKGREVSVETTARGKRRASQLQDRRIGAADALIGALDEEERALLAGLIDRMLEVPVDGRARAERICRLCDHGVCRGADCPVDAAADRMDAAKSGAA</sequence>
<protein>
    <submittedName>
        <fullName evidence="5">MarR family transcriptional regulator</fullName>
    </submittedName>
</protein>
<dbReference type="KEGG" id="mflg:ABS361_17900"/>
<dbReference type="Gene3D" id="1.10.10.10">
    <property type="entry name" value="Winged helix-like DNA-binding domain superfamily/Winged helix DNA-binding domain"/>
    <property type="match status" value="1"/>
</dbReference>
<dbReference type="GO" id="GO:0003677">
    <property type="term" value="F:DNA binding"/>
    <property type="evidence" value="ECO:0007669"/>
    <property type="project" value="UniProtKB-KW"/>
</dbReference>
<proteinExistence type="predicted"/>
<evidence type="ECO:0000256" key="1">
    <source>
        <dbReference type="ARBA" id="ARBA00023015"/>
    </source>
</evidence>
<accession>A0AAU7X8K4</accession>